<dbReference type="Pfam" id="PF04909">
    <property type="entry name" value="Amidohydro_2"/>
    <property type="match status" value="1"/>
</dbReference>
<dbReference type="Gene3D" id="3.20.20.140">
    <property type="entry name" value="Metal-dependent hydrolases"/>
    <property type="match status" value="1"/>
</dbReference>
<reference evidence="2 3" key="1">
    <citation type="submission" date="2016-12" db="EMBL/GenBank/DDBJ databases">
        <title>The draft genome sequence of Actinophytocola xinjiangensis.</title>
        <authorList>
            <person name="Wang W."/>
            <person name="Yuan L."/>
        </authorList>
    </citation>
    <scope>NUCLEOTIDE SEQUENCE [LARGE SCALE GENOMIC DNA]</scope>
    <source>
        <strain evidence="2 3">CGMCC 4.4663</strain>
    </source>
</reference>
<dbReference type="GO" id="GO:0016787">
    <property type="term" value="F:hydrolase activity"/>
    <property type="evidence" value="ECO:0007669"/>
    <property type="project" value="InterPro"/>
</dbReference>
<evidence type="ECO:0000313" key="3">
    <source>
        <dbReference type="Proteomes" id="UP000185696"/>
    </source>
</evidence>
<name>A0A7Z0WNG0_9PSEU</name>
<protein>
    <recommendedName>
        <fullName evidence="1">Amidohydrolase-related domain-containing protein</fullName>
    </recommendedName>
</protein>
<keyword evidence="3" id="KW-1185">Reference proteome</keyword>
<dbReference type="InterPro" id="IPR006680">
    <property type="entry name" value="Amidohydro-rel"/>
</dbReference>
<sequence length="244" mass="25592">MRVFDAHRIAGPVPGEPAADPAGLLADLDHLGIDACAVTTSAELLGDPAGAPARDAARTWSARARFLPVPVIVPAVAGAGWPADVDELLATPPAMVRICPRRHRFDPHGPVASAWWAALAGHGVPVALDVTECGLDTAAALARAWPELGLLLLTPGYRELRRLAELLDTAPGVRVETGTLVAAGAVEWLARRFGAHRLVFGSGAPRWDDAGARFLLDHLELPESDVALIAAGSAAALIGQRWPW</sequence>
<evidence type="ECO:0000259" key="1">
    <source>
        <dbReference type="Pfam" id="PF04909"/>
    </source>
</evidence>
<accession>A0A7Z0WNG0</accession>
<evidence type="ECO:0000313" key="2">
    <source>
        <dbReference type="EMBL" id="OLF10874.1"/>
    </source>
</evidence>
<proteinExistence type="predicted"/>
<dbReference type="EMBL" id="MSIF01000005">
    <property type="protein sequence ID" value="OLF10874.1"/>
    <property type="molecule type" value="Genomic_DNA"/>
</dbReference>
<organism evidence="2 3">
    <name type="scientific">Actinophytocola xinjiangensis</name>
    <dbReference type="NCBI Taxonomy" id="485602"/>
    <lineage>
        <taxon>Bacteria</taxon>
        <taxon>Bacillati</taxon>
        <taxon>Actinomycetota</taxon>
        <taxon>Actinomycetes</taxon>
        <taxon>Pseudonocardiales</taxon>
        <taxon>Pseudonocardiaceae</taxon>
    </lineage>
</organism>
<feature type="domain" description="Amidohydrolase-related" evidence="1">
    <location>
        <begin position="56"/>
        <end position="238"/>
    </location>
</feature>
<dbReference type="Proteomes" id="UP000185696">
    <property type="component" value="Unassembled WGS sequence"/>
</dbReference>
<dbReference type="AlphaFoldDB" id="A0A7Z0WNG0"/>
<dbReference type="InterPro" id="IPR032466">
    <property type="entry name" value="Metal_Hydrolase"/>
</dbReference>
<dbReference type="SUPFAM" id="SSF51556">
    <property type="entry name" value="Metallo-dependent hydrolases"/>
    <property type="match status" value="1"/>
</dbReference>
<comment type="caution">
    <text evidence="2">The sequence shown here is derived from an EMBL/GenBank/DDBJ whole genome shotgun (WGS) entry which is preliminary data.</text>
</comment>
<gene>
    <name evidence="2" type="ORF">BLA60_12575</name>
</gene>